<evidence type="ECO:0000256" key="1">
    <source>
        <dbReference type="SAM" id="Coils"/>
    </source>
</evidence>
<sequence length="280" mass="32587">MEMYRFAFLLSAISATLFPLISITFSAEPVDDFISELQHLKFQIARLESILEENNQKLNERSLYDKECEKRIDEMSEKIHNLQSTLSSIEADSFHTEKRIKALEEEVQLLWATSRKNNFDLHVLESKAQDAEKRLKEVTSVVEKMGDIVTEQWIQVQHLEQALHITEMRTMKARRLAGFTRCTFLKFLNSILDDFWAVRSYMFGDMSIANSLISQATDQMKRSFILAKTYHHQLQAFIKDLMKRHKSTAAFVNDELVFFLASALIIFPVMSAWMLLSSRS</sequence>
<feature type="transmembrane region" description="Helical" evidence="2">
    <location>
        <begin position="256"/>
        <end position="276"/>
    </location>
</feature>
<protein>
    <submittedName>
        <fullName evidence="4">Uncharacterized protein</fullName>
    </submittedName>
</protein>
<evidence type="ECO:0000313" key="5">
    <source>
        <dbReference type="Proteomes" id="UP001293593"/>
    </source>
</evidence>
<reference evidence="4" key="1">
    <citation type="submission" date="2023-10" db="EMBL/GenBank/DDBJ databases">
        <title>Chromosome-level genome of the transformable northern wattle, Acacia crassicarpa.</title>
        <authorList>
            <person name="Massaro I."/>
            <person name="Sinha N.R."/>
            <person name="Poethig S."/>
            <person name="Leichty A.R."/>
        </authorList>
    </citation>
    <scope>NUCLEOTIDE SEQUENCE</scope>
    <source>
        <strain evidence="4">Acra3RX</strain>
        <tissue evidence="4">Leaf</tissue>
    </source>
</reference>
<feature type="chain" id="PRO_5042187714" evidence="3">
    <location>
        <begin position="27"/>
        <end position="280"/>
    </location>
</feature>
<evidence type="ECO:0000256" key="2">
    <source>
        <dbReference type="SAM" id="Phobius"/>
    </source>
</evidence>
<keyword evidence="1" id="KW-0175">Coiled coil</keyword>
<keyword evidence="2" id="KW-0812">Transmembrane</keyword>
<proteinExistence type="predicted"/>
<accession>A0AAE1JJ75</accession>
<evidence type="ECO:0000256" key="3">
    <source>
        <dbReference type="SAM" id="SignalP"/>
    </source>
</evidence>
<evidence type="ECO:0000313" key="4">
    <source>
        <dbReference type="EMBL" id="KAK4271617.1"/>
    </source>
</evidence>
<dbReference type="PANTHER" id="PTHR34360:SF2">
    <property type="entry name" value="MYOSIN HEAVY CHAIN-LIKE PROTEIN"/>
    <property type="match status" value="1"/>
</dbReference>
<dbReference type="AlphaFoldDB" id="A0AAE1JJ75"/>
<feature type="coiled-coil region" evidence="1">
    <location>
        <begin position="37"/>
        <end position="141"/>
    </location>
</feature>
<keyword evidence="2" id="KW-0472">Membrane</keyword>
<keyword evidence="3" id="KW-0732">Signal</keyword>
<gene>
    <name evidence="4" type="ORF">QN277_020285</name>
</gene>
<dbReference type="SUPFAM" id="SSF57997">
    <property type="entry name" value="Tropomyosin"/>
    <property type="match status" value="1"/>
</dbReference>
<dbReference type="EMBL" id="JAWXYG010000005">
    <property type="protein sequence ID" value="KAK4271617.1"/>
    <property type="molecule type" value="Genomic_DNA"/>
</dbReference>
<organism evidence="4 5">
    <name type="scientific">Acacia crassicarpa</name>
    <name type="common">northern wattle</name>
    <dbReference type="NCBI Taxonomy" id="499986"/>
    <lineage>
        <taxon>Eukaryota</taxon>
        <taxon>Viridiplantae</taxon>
        <taxon>Streptophyta</taxon>
        <taxon>Embryophyta</taxon>
        <taxon>Tracheophyta</taxon>
        <taxon>Spermatophyta</taxon>
        <taxon>Magnoliopsida</taxon>
        <taxon>eudicotyledons</taxon>
        <taxon>Gunneridae</taxon>
        <taxon>Pentapetalae</taxon>
        <taxon>rosids</taxon>
        <taxon>fabids</taxon>
        <taxon>Fabales</taxon>
        <taxon>Fabaceae</taxon>
        <taxon>Caesalpinioideae</taxon>
        <taxon>mimosoid clade</taxon>
        <taxon>Acacieae</taxon>
        <taxon>Acacia</taxon>
    </lineage>
</organism>
<comment type="caution">
    <text evidence="4">The sequence shown here is derived from an EMBL/GenBank/DDBJ whole genome shotgun (WGS) entry which is preliminary data.</text>
</comment>
<name>A0AAE1JJ75_9FABA</name>
<dbReference type="Proteomes" id="UP001293593">
    <property type="component" value="Unassembled WGS sequence"/>
</dbReference>
<keyword evidence="5" id="KW-1185">Reference proteome</keyword>
<dbReference type="PANTHER" id="PTHR34360">
    <property type="entry name" value="OS08G0519400 PROTEIN"/>
    <property type="match status" value="1"/>
</dbReference>
<keyword evidence="2" id="KW-1133">Transmembrane helix</keyword>
<dbReference type="Gene3D" id="1.10.287.1490">
    <property type="match status" value="1"/>
</dbReference>
<feature type="signal peptide" evidence="3">
    <location>
        <begin position="1"/>
        <end position="26"/>
    </location>
</feature>